<keyword evidence="1" id="KW-0547">Nucleotide-binding</keyword>
<keyword evidence="3" id="KW-0067">ATP-binding</keyword>
<dbReference type="KEGG" id="hav:AT03_06830"/>
<gene>
    <name evidence="5" type="ORF">AT03_06830</name>
</gene>
<keyword evidence="6" id="KW-1185">Reference proteome</keyword>
<dbReference type="Proteomes" id="UP000029986">
    <property type="component" value="Chromosome"/>
</dbReference>
<feature type="domain" description="Carboxyltransferase" evidence="4">
    <location>
        <begin position="23"/>
        <end position="298"/>
    </location>
</feature>
<dbReference type="PATRIC" id="fig|1453496.5.peg.1364"/>
<dbReference type="SMART" id="SM00797">
    <property type="entry name" value="AHS2"/>
    <property type="match status" value="1"/>
</dbReference>
<dbReference type="InterPro" id="IPR029000">
    <property type="entry name" value="Cyclophilin-like_dom_sf"/>
</dbReference>
<dbReference type="eggNOG" id="COG1984">
    <property type="taxonomic scope" value="Bacteria"/>
</dbReference>
<dbReference type="InterPro" id="IPR003778">
    <property type="entry name" value="CT_A_B"/>
</dbReference>
<dbReference type="OrthoDB" id="9768696at2"/>
<proteinExistence type="predicted"/>
<dbReference type="PANTHER" id="PTHR43309">
    <property type="entry name" value="5-OXOPROLINASE SUBUNIT C"/>
    <property type="match status" value="1"/>
</dbReference>
<evidence type="ECO:0000256" key="2">
    <source>
        <dbReference type="ARBA" id="ARBA00022801"/>
    </source>
</evidence>
<evidence type="ECO:0000259" key="4">
    <source>
        <dbReference type="SMART" id="SM00797"/>
    </source>
</evidence>
<dbReference type="Pfam" id="PF02626">
    <property type="entry name" value="CT_A_B"/>
    <property type="match status" value="1"/>
</dbReference>
<evidence type="ECO:0000256" key="3">
    <source>
        <dbReference type="ARBA" id="ARBA00022840"/>
    </source>
</evidence>
<accession>A0A097R0A2</accession>
<dbReference type="Gene3D" id="2.40.100.10">
    <property type="entry name" value="Cyclophilin-like"/>
    <property type="match status" value="1"/>
</dbReference>
<organism evidence="5 6">
    <name type="scientific">Hafnia alvei FB1</name>
    <dbReference type="NCBI Taxonomy" id="1453496"/>
    <lineage>
        <taxon>Bacteria</taxon>
        <taxon>Pseudomonadati</taxon>
        <taxon>Pseudomonadota</taxon>
        <taxon>Gammaproteobacteria</taxon>
        <taxon>Enterobacterales</taxon>
        <taxon>Hafniaceae</taxon>
        <taxon>Hafnia</taxon>
    </lineage>
</organism>
<sequence length="309" mass="34092">MLKIIRAGLQTTVQDQGRHGFRGQGVSLGGALDAPALYAANILVGNKGTDAGLEITLGECSVEFARDGWMALTGAGCDAYLDQQRVWTGWNYPVRAGQRLVLHRPKRGMRSYLAVSGGIDVPEVLGSRSTDLTGGFGGLEGRKLKDGDSLPLGDIHFVPKKSQGIKQLLFNNYIRVLPGPEFQEFSPQEQDFFWRTPWHLSPQSNRMGYRLTGHSLKRESSREMFAHGLLPGVIQVPHGGQPIVLMADAQTTGGYPRIACVIEADLYHLAQIRLGEPIHFIRCTLAQAQQAYKEQKIYLRQLERGIQGD</sequence>
<dbReference type="InterPro" id="IPR053526">
    <property type="entry name" value="5-oxoprolinase_subunit"/>
</dbReference>
<protein>
    <recommendedName>
        <fullName evidence="4">Carboxyltransferase domain-containing protein</fullName>
    </recommendedName>
</protein>
<dbReference type="HOGENOM" id="CLU_028967_0_3_6"/>
<reference evidence="5 6" key="1">
    <citation type="journal article" date="2014" name="Gut Pathog.">
        <title>Gene clusters of Hafnia alvei strain FB1 important in survival and pathogenesis: a draft genome perspective.</title>
        <authorList>
            <person name="Tan J.Y."/>
            <person name="Yin W.F."/>
            <person name="Chan K.G."/>
        </authorList>
    </citation>
    <scope>NUCLEOTIDE SEQUENCE [LARGE SCALE GENOMIC DNA]</scope>
    <source>
        <strain evidence="5 6">FB1</strain>
    </source>
</reference>
<dbReference type="AlphaFoldDB" id="A0A097R0A2"/>
<dbReference type="PANTHER" id="PTHR43309:SF3">
    <property type="entry name" value="5-OXOPROLINASE SUBUNIT C"/>
    <property type="match status" value="1"/>
</dbReference>
<dbReference type="NCBIfam" id="TIGR00724">
    <property type="entry name" value="urea_amlyse_rel"/>
    <property type="match status" value="1"/>
</dbReference>
<dbReference type="EMBL" id="CP009706">
    <property type="protein sequence ID" value="AIU72135.1"/>
    <property type="molecule type" value="Genomic_DNA"/>
</dbReference>
<evidence type="ECO:0000313" key="6">
    <source>
        <dbReference type="Proteomes" id="UP000029986"/>
    </source>
</evidence>
<keyword evidence="2" id="KW-0378">Hydrolase</keyword>
<evidence type="ECO:0000313" key="5">
    <source>
        <dbReference type="EMBL" id="AIU72135.1"/>
    </source>
</evidence>
<dbReference type="NCBIfam" id="NF045499">
    <property type="entry name" value="PxpC_5OPro"/>
    <property type="match status" value="1"/>
</dbReference>
<evidence type="ECO:0000256" key="1">
    <source>
        <dbReference type="ARBA" id="ARBA00022741"/>
    </source>
</evidence>
<dbReference type="InterPro" id="IPR052708">
    <property type="entry name" value="PxpC"/>
</dbReference>
<dbReference type="SUPFAM" id="SSF50891">
    <property type="entry name" value="Cyclophilin-like"/>
    <property type="match status" value="1"/>
</dbReference>
<dbReference type="GO" id="GO:0016787">
    <property type="term" value="F:hydrolase activity"/>
    <property type="evidence" value="ECO:0007669"/>
    <property type="project" value="UniProtKB-KW"/>
</dbReference>
<dbReference type="GO" id="GO:0005524">
    <property type="term" value="F:ATP binding"/>
    <property type="evidence" value="ECO:0007669"/>
    <property type="project" value="UniProtKB-KW"/>
</dbReference>
<name>A0A097R0A2_HAFAL</name>
<dbReference type="RefSeq" id="WP_025800701.1">
    <property type="nucleotide sequence ID" value="NZ_CP009706.1"/>
</dbReference>